<accession>A0ACC2SX07</accession>
<reference evidence="1" key="1">
    <citation type="submission" date="2022-04" db="EMBL/GenBank/DDBJ databases">
        <title>Genome of the entomopathogenic fungus Entomophthora muscae.</title>
        <authorList>
            <person name="Elya C."/>
            <person name="Lovett B.R."/>
            <person name="Lee E."/>
            <person name="Macias A.M."/>
            <person name="Hajek A.E."/>
            <person name="De Bivort B.L."/>
            <person name="Kasson M.T."/>
            <person name="De Fine Licht H.H."/>
            <person name="Stajich J.E."/>
        </authorList>
    </citation>
    <scope>NUCLEOTIDE SEQUENCE</scope>
    <source>
        <strain evidence="1">Berkeley</strain>
    </source>
</reference>
<name>A0ACC2SX07_9FUNG</name>
<sequence length="244" mass="27633">MEEYGWDKVYLNGSSVNSPQLSRLNSSIIRSSTPVEADGLSWPSKGTRVRATETEEQREVRLKRLSEAVKTMIECVGEDPEREGVLKTPMRYAKAMLFFTKGYEQNVTELINEAVFNEDHEEMVIVKNIDVFSLCEHHLVPFTGKISIGYIPDGRVLGLSKLARLAEMFSRRLQVQERLTRQIAEALEDVLKPQGVAVVMESSHLCMVMRGVEKPGSTTVTSCMLGMFRKDPKTREEFLSLIKD</sequence>
<gene>
    <name evidence="1" type="ORF">DSO57_1004997</name>
</gene>
<dbReference type="EMBL" id="QTSX02004273">
    <property type="protein sequence ID" value="KAJ9066919.1"/>
    <property type="molecule type" value="Genomic_DNA"/>
</dbReference>
<dbReference type="Proteomes" id="UP001165960">
    <property type="component" value="Unassembled WGS sequence"/>
</dbReference>
<evidence type="ECO:0000313" key="1">
    <source>
        <dbReference type="EMBL" id="KAJ9066919.1"/>
    </source>
</evidence>
<proteinExistence type="predicted"/>
<protein>
    <submittedName>
        <fullName evidence="1">Uncharacterized protein</fullName>
    </submittedName>
</protein>
<comment type="caution">
    <text evidence="1">The sequence shown here is derived from an EMBL/GenBank/DDBJ whole genome shotgun (WGS) entry which is preliminary data.</text>
</comment>
<keyword evidence="2" id="KW-1185">Reference proteome</keyword>
<evidence type="ECO:0000313" key="2">
    <source>
        <dbReference type="Proteomes" id="UP001165960"/>
    </source>
</evidence>
<organism evidence="1 2">
    <name type="scientific">Entomophthora muscae</name>
    <dbReference type="NCBI Taxonomy" id="34485"/>
    <lineage>
        <taxon>Eukaryota</taxon>
        <taxon>Fungi</taxon>
        <taxon>Fungi incertae sedis</taxon>
        <taxon>Zoopagomycota</taxon>
        <taxon>Entomophthoromycotina</taxon>
        <taxon>Entomophthoromycetes</taxon>
        <taxon>Entomophthorales</taxon>
        <taxon>Entomophthoraceae</taxon>
        <taxon>Entomophthora</taxon>
    </lineage>
</organism>